<protein>
    <submittedName>
        <fullName evidence="1">Uncharacterized protein</fullName>
    </submittedName>
</protein>
<dbReference type="eggNOG" id="COG1396">
    <property type="taxonomic scope" value="Bacteria"/>
</dbReference>
<comment type="caution">
    <text evidence="1">The sequence shown here is derived from an EMBL/GenBank/DDBJ whole genome shotgun (WGS) entry which is preliminary data.</text>
</comment>
<dbReference type="STRING" id="1869.MB27_21395"/>
<dbReference type="RefSeq" id="WP_043526925.1">
    <property type="nucleotide sequence ID" value="NZ_BAABKU010000030.1"/>
</dbReference>
<dbReference type="EMBL" id="JRTT01000024">
    <property type="protein sequence ID" value="KHD75765.1"/>
    <property type="molecule type" value="Genomic_DNA"/>
</dbReference>
<sequence>MPVSDDLPGPALAVRLRELRTSWWPGVLVTQEELAEALSERKPASAQLISSWESTTRVTLPPVSRLNAIVTFYSTRRSIESRPYRLVGEHELTPEEAATRARLKEELLGLRTAALPGAAPALLTPARLSIVGRGPWHYKEGPVLIVCAEPGGETPPAVPDPDASQLARLADLDSLFELHGHLRAVNPDLDVRYCSARDMTQDDWTAHLILLGGIDWNEATHDAMRLTPVPVIQRSDDDDPSRGGFEVVDDGETLSFSPEFDTRGGTRILVQDVGHFFRAPNPLNPDRTITVCNGMFGKGVYGAVRTLTHDVFREKNADFLAQQFSGDTFSLLFRVQVLNGVAVTPAWYAPDTILHAWPED</sequence>
<dbReference type="Proteomes" id="UP000054537">
    <property type="component" value="Unassembled WGS sequence"/>
</dbReference>
<proteinExistence type="predicted"/>
<reference evidence="1 2" key="1">
    <citation type="submission" date="2014-10" db="EMBL/GenBank/DDBJ databases">
        <title>Draft genome sequence of Actinoplanes utahensis NRRL 12052.</title>
        <authorList>
            <person name="Velasco-Bucheli B."/>
            <person name="del Cerro C."/>
            <person name="Hormigo D."/>
            <person name="Garcia J.L."/>
            <person name="Acebal C."/>
            <person name="Arroyo M."/>
            <person name="de la Mata I."/>
        </authorList>
    </citation>
    <scope>NUCLEOTIDE SEQUENCE [LARGE SCALE GENOMIC DNA]</scope>
    <source>
        <strain evidence="1 2">NRRL 12052</strain>
    </source>
</reference>
<dbReference type="AlphaFoldDB" id="A0A0A6UI71"/>
<accession>A0A0A6UI71</accession>
<organism evidence="1 2">
    <name type="scientific">Actinoplanes utahensis</name>
    <dbReference type="NCBI Taxonomy" id="1869"/>
    <lineage>
        <taxon>Bacteria</taxon>
        <taxon>Bacillati</taxon>
        <taxon>Actinomycetota</taxon>
        <taxon>Actinomycetes</taxon>
        <taxon>Micromonosporales</taxon>
        <taxon>Micromonosporaceae</taxon>
        <taxon>Actinoplanes</taxon>
    </lineage>
</organism>
<evidence type="ECO:0000313" key="2">
    <source>
        <dbReference type="Proteomes" id="UP000054537"/>
    </source>
</evidence>
<keyword evidence="2" id="KW-1185">Reference proteome</keyword>
<gene>
    <name evidence="1" type="ORF">MB27_21395</name>
</gene>
<evidence type="ECO:0000313" key="1">
    <source>
        <dbReference type="EMBL" id="KHD75765.1"/>
    </source>
</evidence>
<name>A0A0A6UI71_ACTUT</name>